<dbReference type="Gene3D" id="1.10.1280.10">
    <property type="entry name" value="Di-copper center containing domain from catechol oxidase"/>
    <property type="match status" value="1"/>
</dbReference>
<feature type="disulfide bond" evidence="2">
    <location>
        <begin position="638"/>
        <end position="672"/>
    </location>
</feature>
<feature type="domain" description="ShKT" evidence="3">
    <location>
        <begin position="527"/>
        <end position="561"/>
    </location>
</feature>
<dbReference type="Proteomes" id="UP001176961">
    <property type="component" value="Unassembled WGS sequence"/>
</dbReference>
<dbReference type="PROSITE" id="PS00498">
    <property type="entry name" value="TYROSINASE_2"/>
    <property type="match status" value="1"/>
</dbReference>
<dbReference type="PROSITE" id="PS51670">
    <property type="entry name" value="SHKT"/>
    <property type="match status" value="4"/>
</dbReference>
<keyword evidence="1" id="KW-0479">Metal-binding</keyword>
<dbReference type="Pfam" id="PF01549">
    <property type="entry name" value="ShK"/>
    <property type="match status" value="4"/>
</dbReference>
<dbReference type="Pfam" id="PF00264">
    <property type="entry name" value="Tyrosinase"/>
    <property type="match status" value="1"/>
</dbReference>
<dbReference type="EMBL" id="CATQJL010000223">
    <property type="protein sequence ID" value="CAJ0596562.1"/>
    <property type="molecule type" value="Genomic_DNA"/>
</dbReference>
<gene>
    <name evidence="4" type="ORF">CYNAS_LOCUS8545</name>
</gene>
<dbReference type="GO" id="GO:0016491">
    <property type="term" value="F:oxidoreductase activity"/>
    <property type="evidence" value="ECO:0007669"/>
    <property type="project" value="InterPro"/>
</dbReference>
<keyword evidence="2" id="KW-1015">Disulfide bond</keyword>
<keyword evidence="5" id="KW-1185">Reference proteome</keyword>
<reference evidence="4" key="1">
    <citation type="submission" date="2023-07" db="EMBL/GenBank/DDBJ databases">
        <authorList>
            <consortium name="CYATHOMIX"/>
        </authorList>
    </citation>
    <scope>NUCLEOTIDE SEQUENCE</scope>
    <source>
        <strain evidence="4">N/A</strain>
    </source>
</reference>
<feature type="disulfide bond" evidence="2">
    <location>
        <begin position="482"/>
        <end position="516"/>
    </location>
</feature>
<evidence type="ECO:0000313" key="4">
    <source>
        <dbReference type="EMBL" id="CAJ0596562.1"/>
    </source>
</evidence>
<feature type="domain" description="ShKT" evidence="3">
    <location>
        <begin position="482"/>
        <end position="516"/>
    </location>
</feature>
<dbReference type="Gene3D" id="1.10.10.1940">
    <property type="match status" value="1"/>
</dbReference>
<evidence type="ECO:0000313" key="5">
    <source>
        <dbReference type="Proteomes" id="UP001176961"/>
    </source>
</evidence>
<comment type="caution">
    <text evidence="2">Lacks conserved residue(s) required for the propagation of feature annotation.</text>
</comment>
<dbReference type="AlphaFoldDB" id="A0AA36GQX1"/>
<dbReference type="SUPFAM" id="SSF48056">
    <property type="entry name" value="Di-copper centre-containing domain"/>
    <property type="match status" value="1"/>
</dbReference>
<dbReference type="InterPro" id="IPR008922">
    <property type="entry name" value="Di-copper_centre_dom_sf"/>
</dbReference>
<evidence type="ECO:0000256" key="2">
    <source>
        <dbReference type="PROSITE-ProRule" id="PRU01005"/>
    </source>
</evidence>
<dbReference type="GO" id="GO:0046872">
    <property type="term" value="F:metal ion binding"/>
    <property type="evidence" value="ECO:0007669"/>
    <property type="project" value="UniProtKB-KW"/>
</dbReference>
<dbReference type="InterPro" id="IPR050316">
    <property type="entry name" value="Tyrosinase/Hemocyanin"/>
</dbReference>
<dbReference type="PRINTS" id="PR00092">
    <property type="entry name" value="TYROSINASE"/>
</dbReference>
<dbReference type="PANTHER" id="PTHR11474:SF21">
    <property type="entry name" value="SHKT DOMAIN-CONTAINING PROTEIN"/>
    <property type="match status" value="1"/>
</dbReference>
<feature type="domain" description="ShKT" evidence="3">
    <location>
        <begin position="638"/>
        <end position="672"/>
    </location>
</feature>
<protein>
    <recommendedName>
        <fullName evidence="3">ShKT domain-containing protein</fullName>
    </recommendedName>
</protein>
<dbReference type="InterPro" id="IPR002227">
    <property type="entry name" value="Tyrosinase_Cu-bd"/>
</dbReference>
<sequence>MAWQYLPRFLVFVALLASPAYCQNCNNAPTEALQIICSQIAAWNANARNQPTISTASVAAPGGAGGGISTLAVSENPRTAYECMDIACLCTFFGGTGGNNCVLPGGARLGRALRKEYRVMTDAERNRYHTAMWTIKGNGDYDTLSRIHSSFVTSPGAHSGPAFLPWHREFIKRIEIALRRVDPSVALPYWDSTMDSTIPNPTESSMFTNELQGRTSPDGLIATGAFRGWRTVDNSRVFRRSIGSQGRLFVESDITAVLNTNDYTQVLAYTAPSNGCPNPANWAAFEYSHGNPHIWIGGDMFTPTTSTNDPIFWNHHSFVDLIWENWRQARQSRAARESQYPPNNPQCSSEAHYGNNIMQPFFPMTNRDGLLNSYTDNLYTFQARPTCSAGNPAGCGSSKQTDNQINKRSHARFLFCDLSHGAPRCAAKIAVNGNCGGYTRNEDRCYLSVCQNNRCISTQNPPATTQPPIVTTTPAGQNQETCFNEQQCCSIWAARGECQRNPNYMNSWCRASCGICRPTTYNLNTECSNRHPTCQAWAARGECQNNPAWMTENCRQACNLCGTTRAQACGQGGGNPTTTQRPPPAGQFTCLNQHYCCIAWAARGYCTSQTAYMNQYCQPSCNFCRGSQPPPLWNSQTCVDFSSNCQAWASQGQCNSNQQYMWENCKQTCGRCALTNLNTRLATCGFTRRLSRNGRPISTFRVNPFHLPLRRQSSLVSLAPAPATGASLAPPPLNRKALPKARLSRRPAQRERLLRPSGMAVF</sequence>
<name>A0AA36GQX1_CYLNA</name>
<dbReference type="PANTHER" id="PTHR11474">
    <property type="entry name" value="TYROSINASE FAMILY MEMBER"/>
    <property type="match status" value="1"/>
</dbReference>
<dbReference type="SMART" id="SM00254">
    <property type="entry name" value="ShKT"/>
    <property type="match status" value="4"/>
</dbReference>
<feature type="domain" description="ShKT" evidence="3">
    <location>
        <begin position="590"/>
        <end position="624"/>
    </location>
</feature>
<evidence type="ECO:0000259" key="3">
    <source>
        <dbReference type="PROSITE" id="PS51670"/>
    </source>
</evidence>
<comment type="caution">
    <text evidence="4">The sequence shown here is derived from an EMBL/GenBank/DDBJ whole genome shotgun (WGS) entry which is preliminary data.</text>
</comment>
<organism evidence="4 5">
    <name type="scientific">Cylicocyclus nassatus</name>
    <name type="common">Nematode worm</name>
    <dbReference type="NCBI Taxonomy" id="53992"/>
    <lineage>
        <taxon>Eukaryota</taxon>
        <taxon>Metazoa</taxon>
        <taxon>Ecdysozoa</taxon>
        <taxon>Nematoda</taxon>
        <taxon>Chromadorea</taxon>
        <taxon>Rhabditida</taxon>
        <taxon>Rhabditina</taxon>
        <taxon>Rhabditomorpha</taxon>
        <taxon>Strongyloidea</taxon>
        <taxon>Strongylidae</taxon>
        <taxon>Cylicocyclus</taxon>
    </lineage>
</organism>
<dbReference type="InterPro" id="IPR003582">
    <property type="entry name" value="ShKT_dom"/>
</dbReference>
<feature type="disulfide bond" evidence="2">
    <location>
        <begin position="527"/>
        <end position="561"/>
    </location>
</feature>
<proteinExistence type="predicted"/>
<evidence type="ECO:0000256" key="1">
    <source>
        <dbReference type="ARBA" id="ARBA00022723"/>
    </source>
</evidence>
<accession>A0AA36GQX1</accession>
<feature type="disulfide bond" evidence="2">
    <location>
        <begin position="590"/>
        <end position="624"/>
    </location>
</feature>